<reference evidence="2" key="1">
    <citation type="journal article" date="2024" name="Antonie Van Leeuwenhoek">
        <title>Isoptericola haloaureus sp. nov., a dimorphic actinobacterium isolated from mangrove sediments of southeast India, implicating biosaline agricultural significance through nitrogen fixation and salt tolerance genes.</title>
        <authorList>
            <person name="Prathaban M."/>
            <person name="Prathiviraj R."/>
            <person name="Ravichandran M."/>
            <person name="Natarajan S.D."/>
            <person name="Sobanaa M."/>
            <person name="Hari Krishna Kumar S."/>
            <person name="Chandrasekar V."/>
            <person name="Selvin J."/>
        </authorList>
    </citation>
    <scope>NUCLEOTIDE SEQUENCE</scope>
    <source>
        <strain evidence="2">MP1014</strain>
    </source>
</reference>
<name>A0ABU7Z6W0_9MICO</name>
<keyword evidence="1" id="KW-0812">Transmembrane</keyword>
<dbReference type="InterPro" id="IPR021443">
    <property type="entry name" value="DUF3093"/>
</dbReference>
<feature type="transmembrane region" description="Helical" evidence="1">
    <location>
        <begin position="55"/>
        <end position="75"/>
    </location>
</feature>
<sequence length="165" mass="16948">MNDAPAPSETPAGSAPPPLFRERLLPGPGAWVAAFGLGVIVAVTVLPLAPLVAPGAGVLVAAAVVVTLVATAPVVEVTEDELRAGPARVPVSMLGGVEPIFSAEEMRTALGPELDARAYVCLRSWARTGLKVGLRDPLDPTPYWLVSTRRPDELADALVQAGAAS</sequence>
<keyword evidence="3" id="KW-1185">Reference proteome</keyword>
<organism evidence="2 3">
    <name type="scientific">Isoptericola haloaureus</name>
    <dbReference type="NCBI Taxonomy" id="1542902"/>
    <lineage>
        <taxon>Bacteria</taxon>
        <taxon>Bacillati</taxon>
        <taxon>Actinomycetota</taxon>
        <taxon>Actinomycetes</taxon>
        <taxon>Micrococcales</taxon>
        <taxon>Promicromonosporaceae</taxon>
        <taxon>Isoptericola</taxon>
    </lineage>
</organism>
<reference evidence="2" key="2">
    <citation type="submission" date="2024-02" db="EMBL/GenBank/DDBJ databases">
        <authorList>
            <person name="Prathaban M."/>
            <person name="Mythili R."/>
            <person name="Sharmila Devi N."/>
            <person name="Sobanaa M."/>
            <person name="Prathiviraj R."/>
            <person name="Selvin J."/>
        </authorList>
    </citation>
    <scope>NUCLEOTIDE SEQUENCE</scope>
    <source>
        <strain evidence="2">MP1014</strain>
    </source>
</reference>
<dbReference type="Proteomes" id="UP001310387">
    <property type="component" value="Unassembled WGS sequence"/>
</dbReference>
<keyword evidence="1" id="KW-0472">Membrane</keyword>
<dbReference type="Pfam" id="PF11292">
    <property type="entry name" value="DUF3093"/>
    <property type="match status" value="1"/>
</dbReference>
<comment type="caution">
    <text evidence="2">The sequence shown here is derived from an EMBL/GenBank/DDBJ whole genome shotgun (WGS) entry which is preliminary data.</text>
</comment>
<proteinExistence type="predicted"/>
<evidence type="ECO:0000313" key="3">
    <source>
        <dbReference type="Proteomes" id="UP001310387"/>
    </source>
</evidence>
<feature type="transmembrane region" description="Helical" evidence="1">
    <location>
        <begin position="29"/>
        <end position="49"/>
    </location>
</feature>
<dbReference type="RefSeq" id="WP_332901923.1">
    <property type="nucleotide sequence ID" value="NZ_JBAGLP010000117.1"/>
</dbReference>
<evidence type="ECO:0000256" key="1">
    <source>
        <dbReference type="SAM" id="Phobius"/>
    </source>
</evidence>
<keyword evidence="1" id="KW-1133">Transmembrane helix</keyword>
<evidence type="ECO:0000313" key="2">
    <source>
        <dbReference type="EMBL" id="MEG3615252.1"/>
    </source>
</evidence>
<protein>
    <submittedName>
        <fullName evidence="2">DUF3093 domain-containing protein</fullName>
    </submittedName>
</protein>
<gene>
    <name evidence="2" type="ORF">V5O49_08990</name>
</gene>
<accession>A0ABU7Z6W0</accession>
<dbReference type="EMBL" id="JBAGLP010000117">
    <property type="protein sequence ID" value="MEG3615252.1"/>
    <property type="molecule type" value="Genomic_DNA"/>
</dbReference>